<dbReference type="RefSeq" id="WP_005434483.1">
    <property type="nucleotide sequence ID" value="NZ_JH815515.1"/>
</dbReference>
<reference evidence="2 3" key="1">
    <citation type="submission" date="2012-05" db="EMBL/GenBank/DDBJ databases">
        <title>The Genome Sequence of Sutterella wadsworthensis 2_1_59BFAA.</title>
        <authorList>
            <consortium name="The Broad Institute Genome Sequencing Platform"/>
            <person name="Earl A."/>
            <person name="Ward D."/>
            <person name="Feldgarden M."/>
            <person name="Gevers D."/>
            <person name="Daigneault M."/>
            <person name="Strauss J."/>
            <person name="Allen-Vercoe E."/>
            <person name="Walker B."/>
            <person name="Young S.K."/>
            <person name="Zeng Q."/>
            <person name="Gargeya S."/>
            <person name="Fitzgerald M."/>
            <person name="Haas B."/>
            <person name="Abouelleil A."/>
            <person name="Alvarado L."/>
            <person name="Arachchi H.M."/>
            <person name="Berlin A.M."/>
            <person name="Chapman S.B."/>
            <person name="Goldberg J."/>
            <person name="Griggs A."/>
            <person name="Gujja S."/>
            <person name="Hansen M."/>
            <person name="Howarth C."/>
            <person name="Imamovic A."/>
            <person name="Larimer J."/>
            <person name="McCowen C."/>
            <person name="Montmayeur A."/>
            <person name="Murphy C."/>
            <person name="Neiman D."/>
            <person name="Pearson M."/>
            <person name="Priest M."/>
            <person name="Roberts A."/>
            <person name="Saif S."/>
            <person name="Shea T."/>
            <person name="Sisk P."/>
            <person name="Sykes S."/>
            <person name="Wortman J."/>
            <person name="Nusbaum C."/>
            <person name="Birren B."/>
        </authorList>
    </citation>
    <scope>NUCLEOTIDE SEQUENCE [LARGE SCALE GENOMIC DNA]</scope>
    <source>
        <strain evidence="2 3">2_1_59BFAA</strain>
    </source>
</reference>
<sequence>MNFTARLAGVAAALCLSFGTVAADNGTQPITDQDQCHSCDMWITKYPGPKAEIVTKSGHVYKFCSTKCMTCTLLRRGESDKIAGIWVNDMVGNDWEHPDATFIDAKTAWYVQGSSRKATMGKSLASFSTEEAAVAFRKEFGGTLYRWNDLTKEILGCKVPKKPTVPME</sequence>
<dbReference type="PANTHER" id="PTHR41247:SF1">
    <property type="entry name" value="HTH-TYPE TRANSCRIPTIONAL REPRESSOR YCNK"/>
    <property type="match status" value="1"/>
</dbReference>
<protein>
    <recommendedName>
        <fullName evidence="4">NosL family protein</fullName>
    </recommendedName>
</protein>
<evidence type="ECO:0000313" key="3">
    <source>
        <dbReference type="Proteomes" id="UP000005835"/>
    </source>
</evidence>
<proteinExistence type="predicted"/>
<dbReference type="InterPro" id="IPR008719">
    <property type="entry name" value="N2O_reductase_NosL"/>
</dbReference>
<evidence type="ECO:0008006" key="4">
    <source>
        <dbReference type="Google" id="ProtNLM"/>
    </source>
</evidence>
<dbReference type="OrthoDB" id="982633at2"/>
<gene>
    <name evidence="2" type="ORF">HMPREF9465_00857</name>
</gene>
<dbReference type="HOGENOM" id="CLU_096026_0_2_4"/>
<evidence type="ECO:0000256" key="1">
    <source>
        <dbReference type="SAM" id="SignalP"/>
    </source>
</evidence>
<keyword evidence="1" id="KW-0732">Signal</keyword>
<dbReference type="AlphaFoldDB" id="K1JUX4"/>
<dbReference type="Gene3D" id="3.30.70.2060">
    <property type="match status" value="1"/>
</dbReference>
<evidence type="ECO:0000313" key="2">
    <source>
        <dbReference type="EMBL" id="EKB31522.1"/>
    </source>
</evidence>
<dbReference type="eggNOG" id="COG4314">
    <property type="taxonomic scope" value="Bacteria"/>
</dbReference>
<dbReference type="EMBL" id="ADMG01000022">
    <property type="protein sequence ID" value="EKB31522.1"/>
    <property type="molecule type" value="Genomic_DNA"/>
</dbReference>
<dbReference type="Gene3D" id="3.30.70.2050">
    <property type="match status" value="1"/>
</dbReference>
<feature type="chain" id="PRO_5003846580" description="NosL family protein" evidence="1">
    <location>
        <begin position="23"/>
        <end position="168"/>
    </location>
</feature>
<comment type="caution">
    <text evidence="2">The sequence shown here is derived from an EMBL/GenBank/DDBJ whole genome shotgun (WGS) entry which is preliminary data.</text>
</comment>
<dbReference type="SUPFAM" id="SSF160387">
    <property type="entry name" value="NosL/MerB-like"/>
    <property type="match status" value="1"/>
</dbReference>
<dbReference type="PATRIC" id="fig|742823.3.peg.863"/>
<name>K1JUX4_9BURK</name>
<feature type="signal peptide" evidence="1">
    <location>
        <begin position="1"/>
        <end position="22"/>
    </location>
</feature>
<organism evidence="2 3">
    <name type="scientific">Sutterella wadsworthensis 2_1_59BFAA</name>
    <dbReference type="NCBI Taxonomy" id="742823"/>
    <lineage>
        <taxon>Bacteria</taxon>
        <taxon>Pseudomonadati</taxon>
        <taxon>Pseudomonadota</taxon>
        <taxon>Betaproteobacteria</taxon>
        <taxon>Burkholderiales</taxon>
        <taxon>Sutterellaceae</taxon>
        <taxon>Sutterella</taxon>
    </lineage>
</organism>
<dbReference type="Pfam" id="PF05573">
    <property type="entry name" value="NosL"/>
    <property type="match status" value="1"/>
</dbReference>
<dbReference type="Proteomes" id="UP000005835">
    <property type="component" value="Unassembled WGS sequence"/>
</dbReference>
<keyword evidence="3" id="KW-1185">Reference proteome</keyword>
<dbReference type="STRING" id="742823.HMPREF9465_00857"/>
<dbReference type="PANTHER" id="PTHR41247">
    <property type="entry name" value="HTH-TYPE TRANSCRIPTIONAL REPRESSOR YCNK"/>
    <property type="match status" value="1"/>
</dbReference>
<accession>K1JUX4</accession>